<keyword evidence="4" id="KW-1185">Reference proteome</keyword>
<reference evidence="3" key="1">
    <citation type="journal article" date="2022" name="Int. J. Syst. Evol. Microbiol.">
        <title>Prevotella lacticifex sp. nov., isolated from the rumen of cows.</title>
        <authorList>
            <person name="Shinkai T."/>
            <person name="Ikeyama N."/>
            <person name="Kumagai M."/>
            <person name="Ohmori H."/>
            <person name="Sakamoto M."/>
            <person name="Ohkuma M."/>
            <person name="Mitsumori M."/>
        </authorList>
    </citation>
    <scope>NUCLEOTIDE SEQUENCE</scope>
    <source>
        <strain evidence="3">R5076</strain>
    </source>
</reference>
<dbReference type="Proteomes" id="UP000825483">
    <property type="component" value="Unassembled WGS sequence"/>
</dbReference>
<evidence type="ECO:0000256" key="1">
    <source>
        <dbReference type="SAM" id="Phobius"/>
    </source>
</evidence>
<evidence type="ECO:0000313" key="3">
    <source>
        <dbReference type="EMBL" id="GJG57817.1"/>
    </source>
</evidence>
<dbReference type="RefSeq" id="WP_223928283.1">
    <property type="nucleotide sequence ID" value="NZ_BPTU01000004.1"/>
</dbReference>
<keyword evidence="1" id="KW-0472">Membrane</keyword>
<keyword evidence="1" id="KW-1133">Transmembrane helix</keyword>
<gene>
    <name evidence="3" type="ORF">PRLR5076_06680</name>
</gene>
<feature type="transmembrane region" description="Helical" evidence="1">
    <location>
        <begin position="182"/>
        <end position="201"/>
    </location>
</feature>
<evidence type="ECO:0000256" key="2">
    <source>
        <dbReference type="SAM" id="SignalP"/>
    </source>
</evidence>
<keyword evidence="2" id="KW-0732">Signal</keyword>
<feature type="chain" id="PRO_5040511203" evidence="2">
    <location>
        <begin position="24"/>
        <end position="214"/>
    </location>
</feature>
<protein>
    <submittedName>
        <fullName evidence="3">Uncharacterized protein</fullName>
    </submittedName>
</protein>
<feature type="transmembrane region" description="Helical" evidence="1">
    <location>
        <begin position="149"/>
        <end position="170"/>
    </location>
</feature>
<organism evidence="3 4">
    <name type="scientific">Prevotella lacticifex</name>
    <dbReference type="NCBI Taxonomy" id="2854755"/>
    <lineage>
        <taxon>Bacteria</taxon>
        <taxon>Pseudomonadati</taxon>
        <taxon>Bacteroidota</taxon>
        <taxon>Bacteroidia</taxon>
        <taxon>Bacteroidales</taxon>
        <taxon>Prevotellaceae</taxon>
        <taxon>Prevotella</taxon>
    </lineage>
</organism>
<dbReference type="EMBL" id="BPUB01000001">
    <property type="protein sequence ID" value="GJG57817.1"/>
    <property type="molecule type" value="Genomic_DNA"/>
</dbReference>
<dbReference type="PROSITE" id="PS51257">
    <property type="entry name" value="PROKAR_LIPOPROTEIN"/>
    <property type="match status" value="1"/>
</dbReference>
<evidence type="ECO:0000313" key="4">
    <source>
        <dbReference type="Proteomes" id="UP000825483"/>
    </source>
</evidence>
<keyword evidence="1" id="KW-0812">Transmembrane</keyword>
<sequence length="214" mass="23862">MNTKRFTSTLVMLLIACACFALGKDSANAITMESYEQSWVDSEGTLAIKNNTNEVVHNVTFQITYLNMAGKPLDYETFTKETDIDPGMTKQIDIPAYEYDRSYSYYKSQDSQISPHKFKIKFKLKGYNQESQSDSATTLPSSNSSSLSAILAIAAGLFALGFWIGLYVLVAYMARVRNRSQVMWLLVALFTTPALAIIILLCIGKSHDDSVEID</sequence>
<comment type="caution">
    <text evidence="3">The sequence shown here is derived from an EMBL/GenBank/DDBJ whole genome shotgun (WGS) entry which is preliminary data.</text>
</comment>
<feature type="signal peptide" evidence="2">
    <location>
        <begin position="1"/>
        <end position="23"/>
    </location>
</feature>
<dbReference type="AlphaFoldDB" id="A0A9R1CUS3"/>
<name>A0A9R1CUS3_9BACT</name>
<proteinExistence type="predicted"/>
<accession>A0A9R1CUS3</accession>
<dbReference type="GeneID" id="72468721"/>